<feature type="region of interest" description="Disordered" evidence="1">
    <location>
        <begin position="14"/>
        <end position="53"/>
    </location>
</feature>
<name>A0A0A9BS45_ARUDO</name>
<reference evidence="2" key="2">
    <citation type="journal article" date="2015" name="Data Brief">
        <title>Shoot transcriptome of the giant reed, Arundo donax.</title>
        <authorList>
            <person name="Barrero R.A."/>
            <person name="Guerrero F.D."/>
            <person name="Moolhuijzen P."/>
            <person name="Goolsby J.A."/>
            <person name="Tidwell J."/>
            <person name="Bellgard S.E."/>
            <person name="Bellgard M.I."/>
        </authorList>
    </citation>
    <scope>NUCLEOTIDE SEQUENCE</scope>
    <source>
        <tissue evidence="2">Shoot tissue taken approximately 20 cm above the soil surface</tissue>
    </source>
</reference>
<evidence type="ECO:0000313" key="2">
    <source>
        <dbReference type="EMBL" id="JAD64005.1"/>
    </source>
</evidence>
<feature type="compositionally biased region" description="Low complexity" evidence="1">
    <location>
        <begin position="18"/>
        <end position="33"/>
    </location>
</feature>
<evidence type="ECO:0000256" key="1">
    <source>
        <dbReference type="SAM" id="MobiDB-lite"/>
    </source>
</evidence>
<feature type="compositionally biased region" description="Polar residues" evidence="1">
    <location>
        <begin position="34"/>
        <end position="53"/>
    </location>
</feature>
<proteinExistence type="predicted"/>
<dbReference type="EMBL" id="GBRH01233890">
    <property type="protein sequence ID" value="JAD64005.1"/>
    <property type="molecule type" value="Transcribed_RNA"/>
</dbReference>
<sequence length="53" mass="6183">MQLHYFNQSSIVFSDQSNNHNNNLNCLQKNMENVKNTSEQPKYQSSSNSQFLT</sequence>
<organism evidence="2">
    <name type="scientific">Arundo donax</name>
    <name type="common">Giant reed</name>
    <name type="synonym">Donax arundinaceus</name>
    <dbReference type="NCBI Taxonomy" id="35708"/>
    <lineage>
        <taxon>Eukaryota</taxon>
        <taxon>Viridiplantae</taxon>
        <taxon>Streptophyta</taxon>
        <taxon>Embryophyta</taxon>
        <taxon>Tracheophyta</taxon>
        <taxon>Spermatophyta</taxon>
        <taxon>Magnoliopsida</taxon>
        <taxon>Liliopsida</taxon>
        <taxon>Poales</taxon>
        <taxon>Poaceae</taxon>
        <taxon>PACMAD clade</taxon>
        <taxon>Arundinoideae</taxon>
        <taxon>Arundineae</taxon>
        <taxon>Arundo</taxon>
    </lineage>
</organism>
<dbReference type="AlphaFoldDB" id="A0A0A9BS45"/>
<protein>
    <submittedName>
        <fullName evidence="2">Uncharacterized protein</fullName>
    </submittedName>
</protein>
<accession>A0A0A9BS45</accession>
<reference evidence="2" key="1">
    <citation type="submission" date="2014-09" db="EMBL/GenBank/DDBJ databases">
        <authorList>
            <person name="Magalhaes I.L.F."/>
            <person name="Oliveira U."/>
            <person name="Santos F.R."/>
            <person name="Vidigal T.H.D.A."/>
            <person name="Brescovit A.D."/>
            <person name="Santos A.J."/>
        </authorList>
    </citation>
    <scope>NUCLEOTIDE SEQUENCE</scope>
    <source>
        <tissue evidence="2">Shoot tissue taken approximately 20 cm above the soil surface</tissue>
    </source>
</reference>